<dbReference type="Pfam" id="PF23135">
    <property type="entry name" value="TRI4_N"/>
    <property type="match status" value="1"/>
</dbReference>
<reference evidence="3 4" key="1">
    <citation type="submission" date="2024-11" db="EMBL/GenBank/DDBJ databases">
        <title>Chromosome-level genome assembly of the freshwater bivalve Anodonta woodiana.</title>
        <authorList>
            <person name="Chen X."/>
        </authorList>
    </citation>
    <scope>NUCLEOTIDE SEQUENCE [LARGE SCALE GENOMIC DNA]</scope>
    <source>
        <strain evidence="3">MN2024</strain>
        <tissue evidence="3">Gills</tissue>
    </source>
</reference>
<organism evidence="3 4">
    <name type="scientific">Sinanodonta woodiana</name>
    <name type="common">Chinese pond mussel</name>
    <name type="synonym">Anodonta woodiana</name>
    <dbReference type="NCBI Taxonomy" id="1069815"/>
    <lineage>
        <taxon>Eukaryota</taxon>
        <taxon>Metazoa</taxon>
        <taxon>Spiralia</taxon>
        <taxon>Lophotrochozoa</taxon>
        <taxon>Mollusca</taxon>
        <taxon>Bivalvia</taxon>
        <taxon>Autobranchia</taxon>
        <taxon>Heteroconchia</taxon>
        <taxon>Palaeoheterodonta</taxon>
        <taxon>Unionida</taxon>
        <taxon>Unionoidea</taxon>
        <taxon>Unionidae</taxon>
        <taxon>Unioninae</taxon>
        <taxon>Sinanodonta</taxon>
    </lineage>
</organism>
<feature type="domain" description="ASCH" evidence="2">
    <location>
        <begin position="429"/>
        <end position="537"/>
    </location>
</feature>
<dbReference type="InterPro" id="IPR056994">
    <property type="entry name" value="TRI4_N"/>
</dbReference>
<feature type="compositionally biased region" description="Basic and acidic residues" evidence="1">
    <location>
        <begin position="119"/>
        <end position="137"/>
    </location>
</feature>
<dbReference type="Pfam" id="PF06221">
    <property type="entry name" value="zf-C2HC5"/>
    <property type="match status" value="1"/>
</dbReference>
<dbReference type="PANTHER" id="PTHR12963">
    <property type="entry name" value="THYROID RECEPTOR INTERACTING PROTEIN RELATED"/>
    <property type="match status" value="1"/>
</dbReference>
<dbReference type="EMBL" id="JBJQND010000009">
    <property type="protein sequence ID" value="KAL3865392.1"/>
    <property type="molecule type" value="Genomic_DNA"/>
</dbReference>
<dbReference type="InterPro" id="IPR015947">
    <property type="entry name" value="PUA-like_sf"/>
</dbReference>
<keyword evidence="4" id="KW-1185">Reference proteome</keyword>
<evidence type="ECO:0000313" key="4">
    <source>
        <dbReference type="Proteomes" id="UP001634394"/>
    </source>
</evidence>
<gene>
    <name evidence="3" type="ORF">ACJMK2_042783</name>
</gene>
<dbReference type="Gene3D" id="2.30.130.30">
    <property type="entry name" value="Hypothetical protein"/>
    <property type="match status" value="1"/>
</dbReference>
<feature type="region of interest" description="Disordered" evidence="1">
    <location>
        <begin position="119"/>
        <end position="142"/>
    </location>
</feature>
<dbReference type="Pfam" id="PF23134">
    <property type="entry name" value="TRIP4_3rd"/>
    <property type="match status" value="1"/>
</dbReference>
<name>A0ABD3VUW0_SINWO</name>
<dbReference type="InterPro" id="IPR056993">
    <property type="entry name" value="TRIP4_3rd_dom"/>
</dbReference>
<dbReference type="FunFam" id="2.30.130.30:FF:000006">
    <property type="entry name" value="Putative_zinc_finger_motif_-_C2HC5-type /ASCH_domain_containing_protein_-_putative"/>
    <property type="match status" value="1"/>
</dbReference>
<dbReference type="InterPro" id="IPR039128">
    <property type="entry name" value="TRIP4-like"/>
</dbReference>
<dbReference type="InterPro" id="IPR009349">
    <property type="entry name" value="TRIP4/RQT4_C2HC5_Znf"/>
</dbReference>
<dbReference type="CDD" id="cd06554">
    <property type="entry name" value="ASCH_ASC-1_like"/>
    <property type="match status" value="1"/>
</dbReference>
<accession>A0ABD3VUW0</accession>
<dbReference type="SMART" id="SM01022">
    <property type="entry name" value="ASCH"/>
    <property type="match status" value="1"/>
</dbReference>
<evidence type="ECO:0000259" key="2">
    <source>
        <dbReference type="SMART" id="SM01022"/>
    </source>
</evidence>
<dbReference type="InterPro" id="IPR007374">
    <property type="entry name" value="ASCH_domain"/>
</dbReference>
<dbReference type="Pfam" id="PF04266">
    <property type="entry name" value="ASCH"/>
    <property type="match status" value="1"/>
</dbReference>
<sequence>MAEKIETWMCAELAKLGIDASDENASYILRIETAEELKEYLIELLDGSDPRTQKFITDLLSRIRQSKNDIQYYKKSTEDESYYPGKVKAEKSSYNGNTKDSHKKSNVVNGFVNSSVTEDKKHVPAQKYEDSQKEHGGSKKKQKYLPLYSQEGQAKTVIHLPGRHTCECQASKHKLINNCLQCGRVVCEQEGSGPCHFCGKLVCTREEQEILSRGSKKSEKLRQFLMSDASSMNYLKTTSAETKDFAPMNNNKMKSGLEKAIQHKDKLLEYDQTSARRTQVIDDESDYFSTDSKWMSDSERAALKKREDELRAQRFASRKDRKVTLDFAGRRVVEEDGSFDMYNPNDDVVQQIQYGSQPKTSKKIPDKTEVNNLVNPNILQQAPKFVPQEKIHSMKLSLPKPIGGSEVKRSGMRIQDRELQEMSDEGMCLSMHQPWALLLVKGIKIHEGRNWYTAHRGRLWIAATAKSPSPEEIEDVEQLYRSLLKDPSTEFPSSYPVGCLLGCVDMEDCLAQDMYRQQYPDGESASPFVFICENPKELVVKFPIKGKHKIYKLDFHIHQAAKKGLR</sequence>
<protein>
    <recommendedName>
        <fullName evidence="2">ASCH domain-containing protein</fullName>
    </recommendedName>
</protein>
<comment type="caution">
    <text evidence="3">The sequence shown here is derived from an EMBL/GenBank/DDBJ whole genome shotgun (WGS) entry which is preliminary data.</text>
</comment>
<dbReference type="PANTHER" id="PTHR12963:SF4">
    <property type="entry name" value="ACTIVATING SIGNAL COINTEGRATOR 1"/>
    <property type="match status" value="1"/>
</dbReference>
<evidence type="ECO:0000313" key="3">
    <source>
        <dbReference type="EMBL" id="KAL3865392.1"/>
    </source>
</evidence>
<dbReference type="SUPFAM" id="SSF88697">
    <property type="entry name" value="PUA domain-like"/>
    <property type="match status" value="1"/>
</dbReference>
<dbReference type="Proteomes" id="UP001634394">
    <property type="component" value="Unassembled WGS sequence"/>
</dbReference>
<proteinExistence type="predicted"/>
<evidence type="ECO:0000256" key="1">
    <source>
        <dbReference type="SAM" id="MobiDB-lite"/>
    </source>
</evidence>
<dbReference type="AlphaFoldDB" id="A0ABD3VUW0"/>